<keyword evidence="2" id="KW-1185">Reference proteome</keyword>
<name>A0ACB9RXC5_9MYRT</name>
<accession>A0ACB9RXC5</accession>
<gene>
    <name evidence="1" type="ORF">MLD38_008929</name>
</gene>
<evidence type="ECO:0000313" key="2">
    <source>
        <dbReference type="Proteomes" id="UP001057402"/>
    </source>
</evidence>
<dbReference type="EMBL" id="CM042882">
    <property type="protein sequence ID" value="KAI4383048.1"/>
    <property type="molecule type" value="Genomic_DNA"/>
</dbReference>
<sequence length="460" mass="52220">MFFSPITCLLRWLTSFPSPASQVSVNFELEKLRIELRHAHGMYATAHSETVEASQKLKNLKEKWFEESMKLKDVKVREERVEELAREEQERYKAAKKEAIVAKACAEREASYKRDAELKALRDMKEKENLENALLGHTLPYRIFSWEEIASATSSFSESCRIGKGAYGTVYRCTFHHTDVAVKVLHSLESRKLKQFEQELEILSKVRHPHLLLLIGACPDHGCLIYEHMENGSLDDRLLQKNGSPAIPWYARFRIAWEVASALSFLHNSKPNPIVHRDLKPANILLDHSFVSKIGDVGLSTALGDDPSKDLGPLLTARPAIALTDTVETAIESASLPDILDKQAGDWPEEETKELAVLGLRCAELRRKDRPDLNAEVLPVLEKLKEMADRVRISPKTAKIAPPSHFLCPYSREVLKEKDKSPMTNLPLPHKDLIRNHTLRSAIMEWNSSKDNNSLPRTDQ</sequence>
<protein>
    <submittedName>
        <fullName evidence="1">Uncharacterized protein</fullName>
    </submittedName>
</protein>
<organism evidence="1 2">
    <name type="scientific">Melastoma candidum</name>
    <dbReference type="NCBI Taxonomy" id="119954"/>
    <lineage>
        <taxon>Eukaryota</taxon>
        <taxon>Viridiplantae</taxon>
        <taxon>Streptophyta</taxon>
        <taxon>Embryophyta</taxon>
        <taxon>Tracheophyta</taxon>
        <taxon>Spermatophyta</taxon>
        <taxon>Magnoliopsida</taxon>
        <taxon>eudicotyledons</taxon>
        <taxon>Gunneridae</taxon>
        <taxon>Pentapetalae</taxon>
        <taxon>rosids</taxon>
        <taxon>malvids</taxon>
        <taxon>Myrtales</taxon>
        <taxon>Melastomataceae</taxon>
        <taxon>Melastomatoideae</taxon>
        <taxon>Melastomateae</taxon>
        <taxon>Melastoma</taxon>
    </lineage>
</organism>
<evidence type="ECO:0000313" key="1">
    <source>
        <dbReference type="EMBL" id="KAI4383048.1"/>
    </source>
</evidence>
<reference evidence="2" key="1">
    <citation type="journal article" date="2023" name="Front. Plant Sci.">
        <title>Chromosomal-level genome assembly of Melastoma candidum provides insights into trichome evolution.</title>
        <authorList>
            <person name="Zhong Y."/>
            <person name="Wu W."/>
            <person name="Sun C."/>
            <person name="Zou P."/>
            <person name="Liu Y."/>
            <person name="Dai S."/>
            <person name="Zhou R."/>
        </authorList>
    </citation>
    <scope>NUCLEOTIDE SEQUENCE [LARGE SCALE GENOMIC DNA]</scope>
</reference>
<comment type="caution">
    <text evidence="1">The sequence shown here is derived from an EMBL/GenBank/DDBJ whole genome shotgun (WGS) entry which is preliminary data.</text>
</comment>
<proteinExistence type="predicted"/>
<dbReference type="Proteomes" id="UP001057402">
    <property type="component" value="Chromosome 3"/>
</dbReference>